<feature type="domain" description="Putative adhesin Stv" evidence="1">
    <location>
        <begin position="18"/>
        <end position="143"/>
    </location>
</feature>
<keyword evidence="3" id="KW-1185">Reference proteome</keyword>
<accession>A0ABS7A4P3</accession>
<proteinExistence type="predicted"/>
<name>A0ABS7A4P3_9PROT</name>
<comment type="caution">
    <text evidence="2">The sequence shown here is derived from an EMBL/GenBank/DDBJ whole genome shotgun (WGS) entry which is preliminary data.</text>
</comment>
<dbReference type="Proteomes" id="UP001196565">
    <property type="component" value="Unassembled WGS sequence"/>
</dbReference>
<dbReference type="EMBL" id="JAHYBZ010000001">
    <property type="protein sequence ID" value="MBW6397080.1"/>
    <property type="molecule type" value="Genomic_DNA"/>
</dbReference>
<evidence type="ECO:0000313" key="3">
    <source>
        <dbReference type="Proteomes" id="UP001196565"/>
    </source>
</evidence>
<dbReference type="Pfam" id="PF21527">
    <property type="entry name" value="Stv"/>
    <property type="match status" value="1"/>
</dbReference>
<organism evidence="2 3">
    <name type="scientific">Roseomonas alba</name>
    <dbReference type="NCBI Taxonomy" id="2846776"/>
    <lineage>
        <taxon>Bacteria</taxon>
        <taxon>Pseudomonadati</taxon>
        <taxon>Pseudomonadota</taxon>
        <taxon>Alphaproteobacteria</taxon>
        <taxon>Acetobacterales</taxon>
        <taxon>Roseomonadaceae</taxon>
        <taxon>Roseomonas</taxon>
    </lineage>
</organism>
<evidence type="ECO:0000259" key="1">
    <source>
        <dbReference type="Pfam" id="PF21527"/>
    </source>
</evidence>
<dbReference type="RefSeq" id="WP_219761661.1">
    <property type="nucleotide sequence ID" value="NZ_JAHYBZ010000001.1"/>
</dbReference>
<gene>
    <name evidence="2" type="ORF">KPL78_04430</name>
</gene>
<evidence type="ECO:0000313" key="2">
    <source>
        <dbReference type="EMBL" id="MBW6397080.1"/>
    </source>
</evidence>
<dbReference type="InterPro" id="IPR049002">
    <property type="entry name" value="Stv"/>
</dbReference>
<reference evidence="2 3" key="1">
    <citation type="submission" date="2021-07" db="EMBL/GenBank/DDBJ databases">
        <authorList>
            <person name="So Y."/>
        </authorList>
    </citation>
    <scope>NUCLEOTIDE SEQUENCE [LARGE SCALE GENOMIC DNA]</scope>
    <source>
        <strain evidence="2 3">HJA6</strain>
    </source>
</reference>
<sequence length="171" mass="18142">MSGSRIKALQASLFGTRQYVCGGHGAIWPGDGSFIVPTGIVIHFYVPDGDGLPNDIGQQVDQVLNGGTGPTPVETIRSGSPCDDYRLFSSKAGGYLNLGMSTSANGRYITEQDKDNGRKLSDIVQWVVSQTPNAEIHWSACRSHESGTDVFDWDAPSYSSFLLGLGGGGTP</sequence>
<protein>
    <recommendedName>
        <fullName evidence="1">Putative adhesin Stv domain-containing protein</fullName>
    </recommendedName>
</protein>